<sequence length="166" mass="19025">MTLHHIKHHQTYVNTLNAAQAAHTEASTPKARIAFLAALKFNGGEPRAIALGIQSSGWCSLLARRLVIATMPNQDPLLSLVPIIGVDIWEHAFYFQYLNFKHDVRSRFPSLHLLLLMNWYYCLVPQRYLERYQYFEEAEAASSRLRTPPSSKCGHRDESNVRTKTT</sequence>
<dbReference type="Gene3D" id="3.55.40.20">
    <property type="entry name" value="Iron/manganese superoxide dismutase, C-terminal domain"/>
    <property type="match status" value="1"/>
</dbReference>
<feature type="compositionally biased region" description="Basic and acidic residues" evidence="6">
    <location>
        <begin position="154"/>
        <end position="166"/>
    </location>
</feature>
<dbReference type="GO" id="GO:0030145">
    <property type="term" value="F:manganese ion binding"/>
    <property type="evidence" value="ECO:0007669"/>
    <property type="project" value="TreeGrafter"/>
</dbReference>
<dbReference type="InterPro" id="IPR036324">
    <property type="entry name" value="Mn/Fe_SOD_N_sf"/>
</dbReference>
<comment type="catalytic activity">
    <reaction evidence="5">
        <text>2 superoxide + 2 H(+) = H2O2 + O2</text>
        <dbReference type="Rhea" id="RHEA:20696"/>
        <dbReference type="ChEBI" id="CHEBI:15378"/>
        <dbReference type="ChEBI" id="CHEBI:15379"/>
        <dbReference type="ChEBI" id="CHEBI:16240"/>
        <dbReference type="ChEBI" id="CHEBI:18421"/>
        <dbReference type="EC" id="1.15.1.1"/>
    </reaction>
</comment>
<protein>
    <recommendedName>
        <fullName evidence="2 5">Superoxide dismutase</fullName>
        <ecNumber evidence="2 5">1.15.1.1</ecNumber>
    </recommendedName>
</protein>
<comment type="function">
    <text evidence="5">Destroys radicals which are normally produced within the cells and which are toxic to biological systems.</text>
</comment>
<dbReference type="AlphaFoldDB" id="A0A8H6I4P4"/>
<proteinExistence type="inferred from homology"/>
<feature type="region of interest" description="Disordered" evidence="6">
    <location>
        <begin position="145"/>
        <end position="166"/>
    </location>
</feature>
<comment type="similarity">
    <text evidence="1 5">Belongs to the iron/manganese superoxide dismutase family.</text>
</comment>
<feature type="domain" description="Manganese/iron superoxide dismutase N-terminal" evidence="7">
    <location>
        <begin position="1"/>
        <end position="44"/>
    </location>
</feature>
<evidence type="ECO:0000259" key="7">
    <source>
        <dbReference type="Pfam" id="PF00081"/>
    </source>
</evidence>
<keyword evidence="3 5" id="KW-0479">Metal-binding</keyword>
<dbReference type="Pfam" id="PF00081">
    <property type="entry name" value="Sod_Fe_N"/>
    <property type="match status" value="1"/>
</dbReference>
<dbReference type="OrthoDB" id="239262at2759"/>
<reference evidence="9 10" key="1">
    <citation type="submission" date="2020-07" db="EMBL/GenBank/DDBJ databases">
        <title>Comparative genomics of pyrophilous fungi reveals a link between fire events and developmental genes.</title>
        <authorList>
            <consortium name="DOE Joint Genome Institute"/>
            <person name="Steindorff A.S."/>
            <person name="Carver A."/>
            <person name="Calhoun S."/>
            <person name="Stillman K."/>
            <person name="Liu H."/>
            <person name="Lipzen A."/>
            <person name="Pangilinan J."/>
            <person name="Labutti K."/>
            <person name="Bruns T.D."/>
            <person name="Grigoriev I.V."/>
        </authorList>
    </citation>
    <scope>NUCLEOTIDE SEQUENCE [LARGE SCALE GENOMIC DNA]</scope>
    <source>
        <strain evidence="9 10">CBS 144469</strain>
    </source>
</reference>
<evidence type="ECO:0000313" key="9">
    <source>
        <dbReference type="EMBL" id="KAF6757874.1"/>
    </source>
</evidence>
<dbReference type="PANTHER" id="PTHR11404">
    <property type="entry name" value="SUPEROXIDE DISMUTASE 2"/>
    <property type="match status" value="1"/>
</dbReference>
<dbReference type="PROSITE" id="PS00088">
    <property type="entry name" value="SOD_MN"/>
    <property type="match status" value="1"/>
</dbReference>
<evidence type="ECO:0000256" key="3">
    <source>
        <dbReference type="ARBA" id="ARBA00022723"/>
    </source>
</evidence>
<dbReference type="InterPro" id="IPR036314">
    <property type="entry name" value="SOD_C_sf"/>
</dbReference>
<dbReference type="InterPro" id="IPR019833">
    <property type="entry name" value="Mn/Fe_SOD_BS"/>
</dbReference>
<organism evidence="9 10">
    <name type="scientific">Ephemerocybe angulata</name>
    <dbReference type="NCBI Taxonomy" id="980116"/>
    <lineage>
        <taxon>Eukaryota</taxon>
        <taxon>Fungi</taxon>
        <taxon>Dikarya</taxon>
        <taxon>Basidiomycota</taxon>
        <taxon>Agaricomycotina</taxon>
        <taxon>Agaricomycetes</taxon>
        <taxon>Agaricomycetidae</taxon>
        <taxon>Agaricales</taxon>
        <taxon>Agaricineae</taxon>
        <taxon>Psathyrellaceae</taxon>
        <taxon>Ephemerocybe</taxon>
    </lineage>
</organism>
<evidence type="ECO:0000259" key="8">
    <source>
        <dbReference type="Pfam" id="PF02777"/>
    </source>
</evidence>
<dbReference type="EC" id="1.15.1.1" evidence="2 5"/>
<dbReference type="Proteomes" id="UP000521943">
    <property type="component" value="Unassembled WGS sequence"/>
</dbReference>
<feature type="domain" description="Manganese/iron superoxide dismutase C-terminal" evidence="8">
    <location>
        <begin position="48"/>
        <end position="103"/>
    </location>
</feature>
<dbReference type="Pfam" id="PF02777">
    <property type="entry name" value="Sod_Fe_C"/>
    <property type="match status" value="1"/>
</dbReference>
<gene>
    <name evidence="9" type="ORF">DFP72DRAFT_889245</name>
</gene>
<evidence type="ECO:0000313" key="10">
    <source>
        <dbReference type="Proteomes" id="UP000521943"/>
    </source>
</evidence>
<dbReference type="Gene3D" id="1.10.287.990">
    <property type="entry name" value="Fe,Mn superoxide dismutase (SOD) domain"/>
    <property type="match status" value="1"/>
</dbReference>
<keyword evidence="10" id="KW-1185">Reference proteome</keyword>
<dbReference type="PANTHER" id="PTHR11404:SF6">
    <property type="entry name" value="SUPEROXIDE DISMUTASE [MN], MITOCHONDRIAL"/>
    <property type="match status" value="1"/>
</dbReference>
<dbReference type="InterPro" id="IPR019831">
    <property type="entry name" value="Mn/Fe_SOD_N"/>
</dbReference>
<dbReference type="InterPro" id="IPR050265">
    <property type="entry name" value="Fe/Mn_Superoxide_Dismutase"/>
</dbReference>
<evidence type="ECO:0000256" key="4">
    <source>
        <dbReference type="ARBA" id="ARBA00023002"/>
    </source>
</evidence>
<dbReference type="SUPFAM" id="SSF46609">
    <property type="entry name" value="Fe,Mn superoxide dismutase (SOD), N-terminal domain"/>
    <property type="match status" value="1"/>
</dbReference>
<keyword evidence="4 5" id="KW-0560">Oxidoreductase</keyword>
<evidence type="ECO:0000256" key="5">
    <source>
        <dbReference type="RuleBase" id="RU000414"/>
    </source>
</evidence>
<evidence type="ECO:0000256" key="2">
    <source>
        <dbReference type="ARBA" id="ARBA00012682"/>
    </source>
</evidence>
<dbReference type="GO" id="GO:0005739">
    <property type="term" value="C:mitochondrion"/>
    <property type="evidence" value="ECO:0007669"/>
    <property type="project" value="TreeGrafter"/>
</dbReference>
<accession>A0A8H6I4P4</accession>
<comment type="caution">
    <text evidence="9">The sequence shown here is derived from an EMBL/GenBank/DDBJ whole genome shotgun (WGS) entry which is preliminary data.</text>
</comment>
<dbReference type="SUPFAM" id="SSF54719">
    <property type="entry name" value="Fe,Mn superoxide dismutase (SOD), C-terminal domain"/>
    <property type="match status" value="1"/>
</dbReference>
<evidence type="ECO:0000256" key="6">
    <source>
        <dbReference type="SAM" id="MobiDB-lite"/>
    </source>
</evidence>
<name>A0A8H6I4P4_9AGAR</name>
<dbReference type="GO" id="GO:0004784">
    <property type="term" value="F:superoxide dismutase activity"/>
    <property type="evidence" value="ECO:0007669"/>
    <property type="project" value="UniProtKB-EC"/>
</dbReference>
<dbReference type="EMBL" id="JACGCI010000020">
    <property type="protein sequence ID" value="KAF6757874.1"/>
    <property type="molecule type" value="Genomic_DNA"/>
</dbReference>
<evidence type="ECO:0000256" key="1">
    <source>
        <dbReference type="ARBA" id="ARBA00008714"/>
    </source>
</evidence>
<dbReference type="InterPro" id="IPR019832">
    <property type="entry name" value="Mn/Fe_SOD_C"/>
</dbReference>